<comment type="caution">
    <text evidence="2">The sequence shown here is derived from an EMBL/GenBank/DDBJ whole genome shotgun (WGS) entry which is preliminary data.</text>
</comment>
<sequence length="151" mass="16594">MKVKNLALLSIFTLLSVGCTKNIDSKQPVNEAQPVASAEVSQPGTGTFVAGEHPTQGNVKVVTENGKRYLELDQSFKTSKGPDLFVILYRNKTVPISGIQEKDYLKIAALQKTSGNQRYLLPNNVKLVDYKSVVIWCRQFNATFGYAPLGS</sequence>
<organism evidence="2 3">
    <name type="scientific">Pelatocladus maniniholoensis HA4357-MV3</name>
    <dbReference type="NCBI Taxonomy" id="1117104"/>
    <lineage>
        <taxon>Bacteria</taxon>
        <taxon>Bacillati</taxon>
        <taxon>Cyanobacteriota</taxon>
        <taxon>Cyanophyceae</taxon>
        <taxon>Nostocales</taxon>
        <taxon>Nostocaceae</taxon>
        <taxon>Pelatocladus</taxon>
    </lineage>
</organism>
<reference evidence="2" key="2">
    <citation type="journal article" date="2022" name="Microbiol. Resour. Announc.">
        <title>Metagenome Sequencing to Explore Phylogenomics of Terrestrial Cyanobacteria.</title>
        <authorList>
            <person name="Ward R.D."/>
            <person name="Stajich J.E."/>
            <person name="Johansen J.R."/>
            <person name="Huntemann M."/>
            <person name="Clum A."/>
            <person name="Foster B."/>
            <person name="Foster B."/>
            <person name="Roux S."/>
            <person name="Palaniappan K."/>
            <person name="Varghese N."/>
            <person name="Mukherjee S."/>
            <person name="Reddy T.B.K."/>
            <person name="Daum C."/>
            <person name="Copeland A."/>
            <person name="Chen I.A."/>
            <person name="Ivanova N.N."/>
            <person name="Kyrpides N.C."/>
            <person name="Shapiro N."/>
            <person name="Eloe-Fadrosh E.A."/>
            <person name="Pietrasiak N."/>
        </authorList>
    </citation>
    <scope>NUCLEOTIDE SEQUENCE</scope>
    <source>
        <strain evidence="2">HA4357-MV3</strain>
    </source>
</reference>
<evidence type="ECO:0000313" key="3">
    <source>
        <dbReference type="Proteomes" id="UP000813215"/>
    </source>
</evidence>
<reference evidence="2" key="1">
    <citation type="submission" date="2021-05" db="EMBL/GenBank/DDBJ databases">
        <authorList>
            <person name="Pietrasiak N."/>
            <person name="Ward R."/>
            <person name="Stajich J.E."/>
            <person name="Kurbessoian T."/>
        </authorList>
    </citation>
    <scope>NUCLEOTIDE SEQUENCE</scope>
    <source>
        <strain evidence="2">HA4357-MV3</strain>
    </source>
</reference>
<feature type="domain" description="DM13" evidence="1">
    <location>
        <begin position="46"/>
        <end position="150"/>
    </location>
</feature>
<dbReference type="PROSITE" id="PS51257">
    <property type="entry name" value="PROKAR_LIPOPROTEIN"/>
    <property type="match status" value="1"/>
</dbReference>
<protein>
    <submittedName>
        <fullName evidence="2">DM13 domain-containing protein</fullName>
    </submittedName>
</protein>
<dbReference type="EMBL" id="JAHHHW010000134">
    <property type="protein sequence ID" value="MBW4434530.1"/>
    <property type="molecule type" value="Genomic_DNA"/>
</dbReference>
<dbReference type="AlphaFoldDB" id="A0A9E3HBR1"/>
<evidence type="ECO:0000313" key="2">
    <source>
        <dbReference type="EMBL" id="MBW4434530.1"/>
    </source>
</evidence>
<name>A0A9E3HBR1_9NOST</name>
<accession>A0A9E3HBR1</accession>
<dbReference type="PROSITE" id="PS51549">
    <property type="entry name" value="DM13"/>
    <property type="match status" value="1"/>
</dbReference>
<proteinExistence type="predicted"/>
<dbReference type="Pfam" id="PF10517">
    <property type="entry name" value="DM13"/>
    <property type="match status" value="1"/>
</dbReference>
<evidence type="ECO:0000259" key="1">
    <source>
        <dbReference type="PROSITE" id="PS51549"/>
    </source>
</evidence>
<gene>
    <name evidence="2" type="ORF">KME28_23145</name>
</gene>
<dbReference type="Proteomes" id="UP000813215">
    <property type="component" value="Unassembled WGS sequence"/>
</dbReference>
<dbReference type="InterPro" id="IPR019545">
    <property type="entry name" value="DM13_domain"/>
</dbReference>